<comment type="pathway">
    <text evidence="1 9 11">Cofactor biosynthesis; thiamine diphosphate biosynthesis; thiamine phosphate from 4-amino-2-methyl-5-diphosphomethylpyrimidine and 4-methyl-5-(2-phosphoethyl)-thiazole: step 1/1.</text>
</comment>
<keyword evidence="5 9" id="KW-0784">Thiamine biosynthesis</keyword>
<evidence type="ECO:0000259" key="12">
    <source>
        <dbReference type="Pfam" id="PF02581"/>
    </source>
</evidence>
<keyword evidence="3 9" id="KW-0479">Metal-binding</keyword>
<evidence type="ECO:0000256" key="8">
    <source>
        <dbReference type="ARBA" id="ARBA00047883"/>
    </source>
</evidence>
<dbReference type="InterPro" id="IPR022998">
    <property type="entry name" value="ThiamineP_synth_TenI"/>
</dbReference>
<feature type="binding site" evidence="9">
    <location>
        <begin position="130"/>
        <end position="132"/>
    </location>
    <ligand>
        <name>2-[(2R,5Z)-2-carboxy-4-methylthiazol-5(2H)-ylidene]ethyl phosphate</name>
        <dbReference type="ChEBI" id="CHEBI:62899"/>
    </ligand>
</feature>
<feature type="domain" description="Thiamine phosphate synthase/TenI" evidence="12">
    <location>
        <begin position="11"/>
        <end position="189"/>
    </location>
</feature>
<keyword evidence="2 9" id="KW-0808">Transferase</keyword>
<dbReference type="NCBIfam" id="TIGR00693">
    <property type="entry name" value="thiE"/>
    <property type="match status" value="1"/>
</dbReference>
<dbReference type="SUPFAM" id="SSF51391">
    <property type="entry name" value="Thiamin phosphate synthase"/>
    <property type="match status" value="1"/>
</dbReference>
<name>A0ABW5TRN1_9SPHI</name>
<keyword evidence="14" id="KW-1185">Reference proteome</keyword>
<feature type="binding site" evidence="9">
    <location>
        <position position="66"/>
    </location>
    <ligand>
        <name>Mg(2+)</name>
        <dbReference type="ChEBI" id="CHEBI:18420"/>
    </ligand>
</feature>
<dbReference type="Proteomes" id="UP001597546">
    <property type="component" value="Unassembled WGS sequence"/>
</dbReference>
<comment type="caution">
    <text evidence="13">The sequence shown here is derived from an EMBL/GenBank/DDBJ whole genome shotgun (WGS) entry which is preliminary data.</text>
</comment>
<comment type="function">
    <text evidence="9">Condenses 4-methyl-5-(beta-hydroxyethyl)thiazole monophosphate (THZ-P) and 2-methyl-4-amino-5-hydroxymethyl pyrimidine pyrophosphate (HMP-PP) to form thiamine monophosphate (TMP).</text>
</comment>
<feature type="binding site" evidence="9">
    <location>
        <position position="85"/>
    </location>
    <ligand>
        <name>Mg(2+)</name>
        <dbReference type="ChEBI" id="CHEBI:18420"/>
    </ligand>
</feature>
<dbReference type="EC" id="2.5.1.3" evidence="9"/>
<comment type="catalytic activity">
    <reaction evidence="6 9 10">
        <text>4-methyl-5-(2-phosphooxyethyl)-thiazole + 4-amino-2-methyl-5-(diphosphooxymethyl)pyrimidine + H(+) = thiamine phosphate + diphosphate</text>
        <dbReference type="Rhea" id="RHEA:22328"/>
        <dbReference type="ChEBI" id="CHEBI:15378"/>
        <dbReference type="ChEBI" id="CHEBI:33019"/>
        <dbReference type="ChEBI" id="CHEBI:37575"/>
        <dbReference type="ChEBI" id="CHEBI:57841"/>
        <dbReference type="ChEBI" id="CHEBI:58296"/>
        <dbReference type="EC" id="2.5.1.3"/>
    </reaction>
</comment>
<evidence type="ECO:0000256" key="1">
    <source>
        <dbReference type="ARBA" id="ARBA00005165"/>
    </source>
</evidence>
<dbReference type="CDD" id="cd00564">
    <property type="entry name" value="TMP_TenI"/>
    <property type="match status" value="1"/>
</dbReference>
<feature type="binding site" evidence="9">
    <location>
        <begin position="33"/>
        <end position="37"/>
    </location>
    <ligand>
        <name>4-amino-2-methyl-5-(diphosphooxymethyl)pyrimidine</name>
        <dbReference type="ChEBI" id="CHEBI:57841"/>
    </ligand>
</feature>
<accession>A0ABW5TRN1</accession>
<evidence type="ECO:0000256" key="7">
    <source>
        <dbReference type="ARBA" id="ARBA00047851"/>
    </source>
</evidence>
<dbReference type="NCBIfam" id="NF000736">
    <property type="entry name" value="PRK00043.2-3"/>
    <property type="match status" value="1"/>
</dbReference>
<comment type="caution">
    <text evidence="9">Lacks conserved residue(s) required for the propagation of feature annotation.</text>
</comment>
<reference evidence="14" key="1">
    <citation type="journal article" date="2019" name="Int. J. Syst. Evol. Microbiol.">
        <title>The Global Catalogue of Microorganisms (GCM) 10K type strain sequencing project: providing services to taxonomists for standard genome sequencing and annotation.</title>
        <authorList>
            <consortium name="The Broad Institute Genomics Platform"/>
            <consortium name="The Broad Institute Genome Sequencing Center for Infectious Disease"/>
            <person name="Wu L."/>
            <person name="Ma J."/>
        </authorList>
    </citation>
    <scope>NUCLEOTIDE SEQUENCE [LARGE SCALE GENOMIC DNA]</scope>
    <source>
        <strain evidence="14">KCTC 42456</strain>
    </source>
</reference>
<dbReference type="EMBL" id="JBHULV010000028">
    <property type="protein sequence ID" value="MFD2731902.1"/>
    <property type="molecule type" value="Genomic_DNA"/>
</dbReference>
<evidence type="ECO:0000256" key="3">
    <source>
        <dbReference type="ARBA" id="ARBA00022723"/>
    </source>
</evidence>
<feature type="binding site" evidence="9">
    <location>
        <position position="104"/>
    </location>
    <ligand>
        <name>4-amino-2-methyl-5-(diphosphooxymethyl)pyrimidine</name>
        <dbReference type="ChEBI" id="CHEBI:57841"/>
    </ligand>
</feature>
<dbReference type="PANTHER" id="PTHR20857:SF15">
    <property type="entry name" value="THIAMINE-PHOSPHATE SYNTHASE"/>
    <property type="match status" value="1"/>
</dbReference>
<evidence type="ECO:0000256" key="11">
    <source>
        <dbReference type="RuleBase" id="RU004253"/>
    </source>
</evidence>
<comment type="cofactor">
    <cofactor evidence="9">
        <name>Mg(2+)</name>
        <dbReference type="ChEBI" id="CHEBI:18420"/>
    </cofactor>
    <text evidence="9">Binds 1 Mg(2+) ion per subunit.</text>
</comment>
<dbReference type="InterPro" id="IPR013785">
    <property type="entry name" value="Aldolase_TIM"/>
</dbReference>
<dbReference type="HAMAP" id="MF_00097">
    <property type="entry name" value="TMP_synthase"/>
    <property type="match status" value="1"/>
</dbReference>
<feature type="binding site" evidence="9">
    <location>
        <position position="166"/>
    </location>
    <ligand>
        <name>2-[(2R,5Z)-2-carboxy-4-methylthiazol-5(2H)-ylidene]ethyl phosphate</name>
        <dbReference type="ChEBI" id="CHEBI:62899"/>
    </ligand>
</feature>
<gene>
    <name evidence="9" type="primary">thiE</name>
    <name evidence="13" type="ORF">ACFSSE_09305</name>
</gene>
<keyword evidence="4 9" id="KW-0460">Magnesium</keyword>
<dbReference type="PANTHER" id="PTHR20857">
    <property type="entry name" value="THIAMINE-PHOSPHATE PYROPHOSPHORYLASE"/>
    <property type="match status" value="1"/>
</dbReference>
<dbReference type="Gene3D" id="3.20.20.70">
    <property type="entry name" value="Aldolase class I"/>
    <property type="match status" value="1"/>
</dbReference>
<evidence type="ECO:0000256" key="2">
    <source>
        <dbReference type="ARBA" id="ARBA00022679"/>
    </source>
</evidence>
<evidence type="ECO:0000313" key="14">
    <source>
        <dbReference type="Proteomes" id="UP001597546"/>
    </source>
</evidence>
<evidence type="ECO:0000256" key="10">
    <source>
        <dbReference type="RuleBase" id="RU003826"/>
    </source>
</evidence>
<evidence type="ECO:0000313" key="13">
    <source>
        <dbReference type="EMBL" id="MFD2731902.1"/>
    </source>
</evidence>
<dbReference type="RefSeq" id="WP_379043577.1">
    <property type="nucleotide sequence ID" value="NZ_JBHSKW010000032.1"/>
</dbReference>
<organism evidence="13 14">
    <name type="scientific">Pedobacter alpinus</name>
    <dbReference type="NCBI Taxonomy" id="1590643"/>
    <lineage>
        <taxon>Bacteria</taxon>
        <taxon>Pseudomonadati</taxon>
        <taxon>Bacteroidota</taxon>
        <taxon>Sphingobacteriia</taxon>
        <taxon>Sphingobacteriales</taxon>
        <taxon>Sphingobacteriaceae</taxon>
        <taxon>Pedobacter</taxon>
    </lineage>
</organism>
<comment type="catalytic activity">
    <reaction evidence="8 9 10">
        <text>2-[(2R,5Z)-2-carboxy-4-methylthiazol-5(2H)-ylidene]ethyl phosphate + 4-amino-2-methyl-5-(diphosphooxymethyl)pyrimidine + 2 H(+) = thiamine phosphate + CO2 + diphosphate</text>
        <dbReference type="Rhea" id="RHEA:47844"/>
        <dbReference type="ChEBI" id="CHEBI:15378"/>
        <dbReference type="ChEBI" id="CHEBI:16526"/>
        <dbReference type="ChEBI" id="CHEBI:33019"/>
        <dbReference type="ChEBI" id="CHEBI:37575"/>
        <dbReference type="ChEBI" id="CHEBI:57841"/>
        <dbReference type="ChEBI" id="CHEBI:62899"/>
        <dbReference type="EC" id="2.5.1.3"/>
    </reaction>
</comment>
<comment type="similarity">
    <text evidence="9 10">Belongs to the thiamine-phosphate synthase family.</text>
</comment>
<sequence length="210" mass="22938">MISQLHYISQSNSEISHLKAIENALKAGCKWIQLRIKDEPLDFVLDAAIAARQLCNAYKAKLIINDYPEIAIEVKADGLHLGLQDMSIPAARAIVGDQMIIGGTANTLAHILLRVEEGADYIGLGPYRFTKTKKNLSPILGLAGYQSLIKEINYRDIKIPIIAIGGIELADISVISETGIYGVAVSGAINYAENQENIIAQINKKLENRL</sequence>
<dbReference type="GO" id="GO:0004789">
    <property type="term" value="F:thiamine-phosphate diphosphorylase activity"/>
    <property type="evidence" value="ECO:0007669"/>
    <property type="project" value="UniProtKB-EC"/>
</dbReference>
<proteinExistence type="inferred from homology"/>
<evidence type="ECO:0000256" key="4">
    <source>
        <dbReference type="ARBA" id="ARBA00022842"/>
    </source>
</evidence>
<feature type="binding site" evidence="9">
    <location>
        <position position="133"/>
    </location>
    <ligand>
        <name>4-amino-2-methyl-5-(diphosphooxymethyl)pyrimidine</name>
        <dbReference type="ChEBI" id="CHEBI:57841"/>
    </ligand>
</feature>
<dbReference type="InterPro" id="IPR036206">
    <property type="entry name" value="ThiamineP_synth_sf"/>
</dbReference>
<evidence type="ECO:0000256" key="9">
    <source>
        <dbReference type="HAMAP-Rule" id="MF_00097"/>
    </source>
</evidence>
<feature type="binding site" evidence="9">
    <location>
        <position position="65"/>
    </location>
    <ligand>
        <name>4-amino-2-methyl-5-(diphosphooxymethyl)pyrimidine</name>
        <dbReference type="ChEBI" id="CHEBI:57841"/>
    </ligand>
</feature>
<comment type="catalytic activity">
    <reaction evidence="7 9 10">
        <text>2-(2-carboxy-4-methylthiazol-5-yl)ethyl phosphate + 4-amino-2-methyl-5-(diphosphooxymethyl)pyrimidine + 2 H(+) = thiamine phosphate + CO2 + diphosphate</text>
        <dbReference type="Rhea" id="RHEA:47848"/>
        <dbReference type="ChEBI" id="CHEBI:15378"/>
        <dbReference type="ChEBI" id="CHEBI:16526"/>
        <dbReference type="ChEBI" id="CHEBI:33019"/>
        <dbReference type="ChEBI" id="CHEBI:37575"/>
        <dbReference type="ChEBI" id="CHEBI:57841"/>
        <dbReference type="ChEBI" id="CHEBI:62890"/>
        <dbReference type="EC" id="2.5.1.3"/>
    </reaction>
</comment>
<evidence type="ECO:0000256" key="6">
    <source>
        <dbReference type="ARBA" id="ARBA00047334"/>
    </source>
</evidence>
<protein>
    <recommendedName>
        <fullName evidence="9">Thiamine-phosphate synthase</fullName>
        <shortName evidence="9">TP synthase</shortName>
        <shortName evidence="9">TPS</shortName>
        <ecNumber evidence="9">2.5.1.3</ecNumber>
    </recommendedName>
    <alternativeName>
        <fullName evidence="9">Thiamine-phosphate pyrophosphorylase</fullName>
        <shortName evidence="9">TMP pyrophosphorylase</shortName>
        <shortName evidence="9">TMP-PPase</shortName>
    </alternativeName>
</protein>
<evidence type="ECO:0000256" key="5">
    <source>
        <dbReference type="ARBA" id="ARBA00022977"/>
    </source>
</evidence>
<dbReference type="InterPro" id="IPR034291">
    <property type="entry name" value="TMP_synthase"/>
</dbReference>
<dbReference type="Pfam" id="PF02581">
    <property type="entry name" value="TMP-TENI"/>
    <property type="match status" value="1"/>
</dbReference>